<keyword evidence="4" id="KW-1185">Reference proteome</keyword>
<dbReference type="Gene3D" id="1.20.1250.20">
    <property type="entry name" value="MFS general substrate transporter like domains"/>
    <property type="match status" value="2"/>
</dbReference>
<feature type="transmembrane region" description="Helical" evidence="1">
    <location>
        <begin position="76"/>
        <end position="98"/>
    </location>
</feature>
<reference evidence="3 4" key="1">
    <citation type="submission" date="2022-04" db="EMBL/GenBank/DDBJ databases">
        <title>Diverse halophilic archaea isolated from saline environments.</title>
        <authorList>
            <person name="Cui H.-L."/>
        </authorList>
    </citation>
    <scope>NUCLEOTIDE SEQUENCE [LARGE SCALE GENOMIC DNA]</scope>
    <source>
        <strain evidence="3 4">XZYJT49</strain>
    </source>
</reference>
<dbReference type="InterPro" id="IPR036259">
    <property type="entry name" value="MFS_trans_sf"/>
</dbReference>
<feature type="transmembrane region" description="Helical" evidence="1">
    <location>
        <begin position="217"/>
        <end position="238"/>
    </location>
</feature>
<dbReference type="RefSeq" id="WP_248651981.1">
    <property type="nucleotide sequence ID" value="NZ_CP096659.1"/>
</dbReference>
<sequence>MTSVRRDRLRLATVVFAVLLAQVLLYPGVPDLVAAVGATTALDASMWFLAAEFAAFVAFAGVWGAVSDRFGRRTPLVVAGALGGSVGYFALALLPGALSLSFGAVLALRAAQGATTIGAFSLAMTMLMDLEGGHGKNMGAAGIAIGLGTAVGAPLGGRLYGVGPLVPLYAAGGLLVVAGAVAASIPDRAPPSGGGESARFRRAVATLTERPVLGLPYVFGFVDRFTAGFFALVGTVYFREAFGLDAAATGLLLGLFFAPFALLQYPFGVLSDRIGRTGPIVAGSALYGFAVVGVGLAPTVPTAAVGMVVVGVIGALMAPATMALVTDLSSDAGRGTAMAGFNAFGSMGFLAGILVGGTVADEFGFLAAFLTAGALEIAIAVVSIPTFLRIDPESASAFGG</sequence>
<feature type="transmembrane region" description="Helical" evidence="1">
    <location>
        <begin position="277"/>
        <end position="297"/>
    </location>
</feature>
<dbReference type="InterPro" id="IPR011701">
    <property type="entry name" value="MFS"/>
</dbReference>
<protein>
    <submittedName>
        <fullName evidence="3">MFS transporter</fullName>
    </submittedName>
</protein>
<dbReference type="EMBL" id="CP096659">
    <property type="protein sequence ID" value="UPV75944.1"/>
    <property type="molecule type" value="Genomic_DNA"/>
</dbReference>
<dbReference type="GO" id="GO:0022857">
    <property type="term" value="F:transmembrane transporter activity"/>
    <property type="evidence" value="ECO:0007669"/>
    <property type="project" value="InterPro"/>
</dbReference>
<proteinExistence type="predicted"/>
<evidence type="ECO:0000313" key="3">
    <source>
        <dbReference type="EMBL" id="UPV75944.1"/>
    </source>
</evidence>
<feature type="transmembrane region" description="Helical" evidence="1">
    <location>
        <begin position="244"/>
        <end position="265"/>
    </location>
</feature>
<feature type="transmembrane region" description="Helical" evidence="1">
    <location>
        <begin position="337"/>
        <end position="359"/>
    </location>
</feature>
<gene>
    <name evidence="3" type="ORF">M0R89_07755</name>
</gene>
<keyword evidence="1" id="KW-0812">Transmembrane</keyword>
<evidence type="ECO:0000256" key="1">
    <source>
        <dbReference type="SAM" id="Phobius"/>
    </source>
</evidence>
<dbReference type="InterPro" id="IPR020846">
    <property type="entry name" value="MFS_dom"/>
</dbReference>
<evidence type="ECO:0000313" key="4">
    <source>
        <dbReference type="Proteomes" id="UP000830729"/>
    </source>
</evidence>
<feature type="transmembrane region" description="Helical" evidence="1">
    <location>
        <begin position="166"/>
        <end position="185"/>
    </location>
</feature>
<feature type="domain" description="Major facilitator superfamily (MFS) profile" evidence="2">
    <location>
        <begin position="212"/>
        <end position="400"/>
    </location>
</feature>
<dbReference type="AlphaFoldDB" id="A0A8U0HZI8"/>
<organism evidence="3 4">
    <name type="scientific">Halorussus limi</name>
    <dbReference type="NCBI Taxonomy" id="2938695"/>
    <lineage>
        <taxon>Archaea</taxon>
        <taxon>Methanobacteriati</taxon>
        <taxon>Methanobacteriota</taxon>
        <taxon>Stenosarchaea group</taxon>
        <taxon>Halobacteria</taxon>
        <taxon>Halobacteriales</taxon>
        <taxon>Haladaptataceae</taxon>
        <taxon>Halorussus</taxon>
    </lineage>
</organism>
<dbReference type="KEGG" id="halx:M0R89_07755"/>
<dbReference type="PROSITE" id="PS50850">
    <property type="entry name" value="MFS"/>
    <property type="match status" value="1"/>
</dbReference>
<keyword evidence="1" id="KW-0472">Membrane</keyword>
<dbReference type="PANTHER" id="PTHR23521">
    <property type="entry name" value="TRANSPORTER MFS SUPERFAMILY"/>
    <property type="match status" value="1"/>
</dbReference>
<name>A0A8U0HZI8_9EURY</name>
<dbReference type="GeneID" id="72185084"/>
<dbReference type="GO" id="GO:0005886">
    <property type="term" value="C:plasma membrane"/>
    <property type="evidence" value="ECO:0007669"/>
    <property type="project" value="TreeGrafter"/>
</dbReference>
<feature type="transmembrane region" description="Helical" evidence="1">
    <location>
        <begin position="303"/>
        <end position="325"/>
    </location>
</feature>
<keyword evidence="1" id="KW-1133">Transmembrane helix</keyword>
<accession>A0A8U0HZI8</accession>
<feature type="transmembrane region" description="Helical" evidence="1">
    <location>
        <begin position="140"/>
        <end position="160"/>
    </location>
</feature>
<dbReference type="PANTHER" id="PTHR23521:SF2">
    <property type="entry name" value="TRANSPORTER MFS SUPERFAMILY"/>
    <property type="match status" value="1"/>
</dbReference>
<feature type="transmembrane region" description="Helical" evidence="1">
    <location>
        <begin position="365"/>
        <end position="388"/>
    </location>
</feature>
<dbReference type="Pfam" id="PF07690">
    <property type="entry name" value="MFS_1"/>
    <property type="match status" value="2"/>
</dbReference>
<evidence type="ECO:0000259" key="2">
    <source>
        <dbReference type="PROSITE" id="PS50850"/>
    </source>
</evidence>
<feature type="transmembrane region" description="Helical" evidence="1">
    <location>
        <begin position="45"/>
        <end position="64"/>
    </location>
</feature>
<dbReference type="Proteomes" id="UP000830729">
    <property type="component" value="Chromosome"/>
</dbReference>
<dbReference type="SUPFAM" id="SSF103473">
    <property type="entry name" value="MFS general substrate transporter"/>
    <property type="match status" value="1"/>
</dbReference>